<organism evidence="2 3">
    <name type="scientific">Hanseniaspora uvarum</name>
    <name type="common">Yeast</name>
    <name type="synonym">Kloeckera apiculata</name>
    <dbReference type="NCBI Taxonomy" id="29833"/>
    <lineage>
        <taxon>Eukaryota</taxon>
        <taxon>Fungi</taxon>
        <taxon>Dikarya</taxon>
        <taxon>Ascomycota</taxon>
        <taxon>Saccharomycotina</taxon>
        <taxon>Saccharomycetes</taxon>
        <taxon>Saccharomycodales</taxon>
        <taxon>Saccharomycodaceae</taxon>
        <taxon>Hanseniaspora</taxon>
    </lineage>
</organism>
<dbReference type="Gene3D" id="1.10.132.20">
    <property type="entry name" value="Ribosome-recycling factor"/>
    <property type="match status" value="1"/>
</dbReference>
<name>A0A1E5RXR7_HANUV</name>
<dbReference type="AlphaFoldDB" id="A0A1E5RXR7"/>
<protein>
    <submittedName>
        <fullName evidence="2">Ribosome-recycling factor, mitochondrial</fullName>
    </submittedName>
</protein>
<dbReference type="Gene3D" id="3.30.1360.40">
    <property type="match status" value="1"/>
</dbReference>
<gene>
    <name evidence="2" type="ORF">AWRI3580_g1040</name>
</gene>
<dbReference type="Pfam" id="PF01765">
    <property type="entry name" value="RRF"/>
    <property type="match status" value="1"/>
</dbReference>
<dbReference type="InterPro" id="IPR036191">
    <property type="entry name" value="RRF_sf"/>
</dbReference>
<evidence type="ECO:0000259" key="1">
    <source>
        <dbReference type="Pfam" id="PF01765"/>
    </source>
</evidence>
<dbReference type="OrthoDB" id="407355at2759"/>
<evidence type="ECO:0000313" key="3">
    <source>
        <dbReference type="Proteomes" id="UP000095358"/>
    </source>
</evidence>
<sequence>MFAGRLRLTSNLYKIQPRFLAMPISKQNIRLFSASPAILKKASKGSKNEKSSKGSKNSKNDEEVVELFDESHYLELSKTFESQGYKKFENLIEKRKGSLQADPKALELIKVENKQLRDIATATKKGNTLIISCFDKKDVNSVITAFLQNFETLKLTPQKIADSEQQLKCIIPPLVQATKADFNKSIKKDYETIFADTKKKYLDHKDLAVVKYHCKRNDSNAKSLMKVIDGYVSTINENFKKLLKKSSFQ</sequence>
<evidence type="ECO:0000313" key="2">
    <source>
        <dbReference type="EMBL" id="OEJ91724.1"/>
    </source>
</evidence>
<comment type="caution">
    <text evidence="2">The sequence shown here is derived from an EMBL/GenBank/DDBJ whole genome shotgun (WGS) entry which is preliminary data.</text>
</comment>
<dbReference type="SUPFAM" id="SSF55194">
    <property type="entry name" value="Ribosome recycling factor, RRF"/>
    <property type="match status" value="1"/>
</dbReference>
<dbReference type="STRING" id="29833.A0A1E5RXR7"/>
<proteinExistence type="predicted"/>
<dbReference type="InterPro" id="IPR023584">
    <property type="entry name" value="Ribosome_recyc_fac_dom"/>
</dbReference>
<accession>A0A1E5RXR7</accession>
<dbReference type="EMBL" id="LPNN01000002">
    <property type="protein sequence ID" value="OEJ91724.1"/>
    <property type="molecule type" value="Genomic_DNA"/>
</dbReference>
<keyword evidence="3" id="KW-1185">Reference proteome</keyword>
<dbReference type="Proteomes" id="UP000095358">
    <property type="component" value="Unassembled WGS sequence"/>
</dbReference>
<reference evidence="3" key="1">
    <citation type="journal article" date="2016" name="Genome Announc.">
        <title>Genome sequences of three species of Hanseniaspora isolated from spontaneous wine fermentations.</title>
        <authorList>
            <person name="Sternes P.R."/>
            <person name="Lee D."/>
            <person name="Kutyna D.R."/>
            <person name="Borneman A.R."/>
        </authorList>
    </citation>
    <scope>NUCLEOTIDE SEQUENCE [LARGE SCALE GENOMIC DNA]</scope>
    <source>
        <strain evidence="3">AWRI3580</strain>
    </source>
</reference>
<feature type="domain" description="Ribosome recycling factor" evidence="1">
    <location>
        <begin position="95"/>
        <end position="240"/>
    </location>
</feature>
<dbReference type="VEuPathDB" id="FungiDB:AWRI3580_g1040"/>